<evidence type="ECO:0000256" key="6">
    <source>
        <dbReference type="ARBA" id="ARBA00022840"/>
    </source>
</evidence>
<evidence type="ECO:0000259" key="7">
    <source>
        <dbReference type="Pfam" id="PF08543"/>
    </source>
</evidence>
<name>A0A448YR83_BRENA</name>
<dbReference type="GO" id="GO:0008478">
    <property type="term" value="F:pyridoxal kinase activity"/>
    <property type="evidence" value="ECO:0007669"/>
    <property type="project" value="UniProtKB-EC"/>
</dbReference>
<dbReference type="EMBL" id="CAACVR010000045">
    <property type="protein sequence ID" value="VEU23377.1"/>
    <property type="molecule type" value="Genomic_DNA"/>
</dbReference>
<proteinExistence type="inferred from homology"/>
<evidence type="ECO:0000313" key="9">
    <source>
        <dbReference type="Proteomes" id="UP000290900"/>
    </source>
</evidence>
<dbReference type="GO" id="GO:0005524">
    <property type="term" value="F:ATP binding"/>
    <property type="evidence" value="ECO:0007669"/>
    <property type="project" value="UniProtKB-KW"/>
</dbReference>
<evidence type="ECO:0000256" key="3">
    <source>
        <dbReference type="ARBA" id="ARBA00022679"/>
    </source>
</evidence>
<dbReference type="InterPro" id="IPR013749">
    <property type="entry name" value="PM/HMP-P_kinase-1"/>
</dbReference>
<dbReference type="Proteomes" id="UP000290900">
    <property type="component" value="Unassembled WGS sequence"/>
</dbReference>
<keyword evidence="6" id="KW-0067">ATP-binding</keyword>
<dbReference type="InterPro" id="IPR004625">
    <property type="entry name" value="PyrdxlKinase"/>
</dbReference>
<protein>
    <recommendedName>
        <fullName evidence="2">pyridoxal kinase</fullName>
        <ecNumber evidence="2">2.7.1.35</ecNumber>
    </recommendedName>
</protein>
<evidence type="ECO:0000256" key="4">
    <source>
        <dbReference type="ARBA" id="ARBA00022741"/>
    </source>
</evidence>
<sequence>MRDKSQLLSQIHPARDILSISSHVVHGKVGNDAIQFPLNTRHWNVDCIHTTNLSNHPGYKQFKGSKSSPALIESLFEGVRDIKLQYDAAIVGYVASKDILETIYQKILLQLAEDTIVVVDPIMGDNGRLYVEEALVVLYKEIFSDERCENLIDLVTPNQFEMEMLTDIKISDLDTLKDAIRLFFKLYKVKHVVVTSVNFEDSDGMLCIGAKSDGEMYTVSVPKIDAVFSGSGDLFLGILTDRFVKSNGDLAGSLKHTVSVVHKVLEITYELGIDQPPKRYVDGKPYVPALRLVESRRFLQEDYIVKCGVTTDTTFL</sequence>
<reference evidence="8 9" key="1">
    <citation type="submission" date="2018-12" db="EMBL/GenBank/DDBJ databases">
        <authorList>
            <person name="Tiukova I."/>
            <person name="Dainat J."/>
        </authorList>
    </citation>
    <scope>NUCLEOTIDE SEQUENCE [LARGE SCALE GENOMIC DNA]</scope>
</reference>
<gene>
    <name evidence="8" type="ORF">BRENAR_LOCUS4108</name>
</gene>
<keyword evidence="3" id="KW-0808">Transferase</keyword>
<keyword evidence="9" id="KW-1185">Reference proteome</keyword>
<dbReference type="InterPro" id="IPR029056">
    <property type="entry name" value="Ribokinase-like"/>
</dbReference>
<dbReference type="GO" id="GO:0009443">
    <property type="term" value="P:pyridoxal 5'-phosphate salvage"/>
    <property type="evidence" value="ECO:0007669"/>
    <property type="project" value="InterPro"/>
</dbReference>
<dbReference type="OrthoDB" id="2104723at2759"/>
<dbReference type="Pfam" id="PF08543">
    <property type="entry name" value="Phos_pyr_kin"/>
    <property type="match status" value="1"/>
</dbReference>
<evidence type="ECO:0000313" key="8">
    <source>
        <dbReference type="EMBL" id="VEU23377.1"/>
    </source>
</evidence>
<keyword evidence="5" id="KW-0418">Kinase</keyword>
<evidence type="ECO:0000256" key="1">
    <source>
        <dbReference type="ARBA" id="ARBA00008805"/>
    </source>
</evidence>
<dbReference type="InParanoid" id="A0A448YR83"/>
<dbReference type="Gene3D" id="3.40.1190.20">
    <property type="match status" value="1"/>
</dbReference>
<dbReference type="PANTHER" id="PTHR10534">
    <property type="entry name" value="PYRIDOXAL KINASE"/>
    <property type="match status" value="1"/>
</dbReference>
<organism evidence="8 9">
    <name type="scientific">Brettanomyces naardenensis</name>
    <name type="common">Yeast</name>
    <dbReference type="NCBI Taxonomy" id="13370"/>
    <lineage>
        <taxon>Eukaryota</taxon>
        <taxon>Fungi</taxon>
        <taxon>Dikarya</taxon>
        <taxon>Ascomycota</taxon>
        <taxon>Saccharomycotina</taxon>
        <taxon>Pichiomycetes</taxon>
        <taxon>Pichiales</taxon>
        <taxon>Pichiaceae</taxon>
        <taxon>Brettanomyces</taxon>
    </lineage>
</organism>
<dbReference type="SUPFAM" id="SSF53613">
    <property type="entry name" value="Ribokinase-like"/>
    <property type="match status" value="1"/>
</dbReference>
<dbReference type="GO" id="GO:0005829">
    <property type="term" value="C:cytosol"/>
    <property type="evidence" value="ECO:0007669"/>
    <property type="project" value="TreeGrafter"/>
</dbReference>
<keyword evidence="4" id="KW-0547">Nucleotide-binding</keyword>
<accession>A0A448YR83</accession>
<evidence type="ECO:0000256" key="2">
    <source>
        <dbReference type="ARBA" id="ARBA00012104"/>
    </source>
</evidence>
<comment type="similarity">
    <text evidence="1">Belongs to the pyridoxine kinase family.</text>
</comment>
<dbReference type="CDD" id="cd01173">
    <property type="entry name" value="pyridoxal_pyridoxamine_kinase"/>
    <property type="match status" value="1"/>
</dbReference>
<dbReference type="PANTHER" id="PTHR10534:SF2">
    <property type="entry name" value="PYRIDOXAL KINASE"/>
    <property type="match status" value="1"/>
</dbReference>
<evidence type="ECO:0000256" key="5">
    <source>
        <dbReference type="ARBA" id="ARBA00022777"/>
    </source>
</evidence>
<dbReference type="AlphaFoldDB" id="A0A448YR83"/>
<dbReference type="STRING" id="13370.A0A448YR83"/>
<feature type="domain" description="Pyridoxamine kinase/Phosphomethylpyrimidine kinase" evidence="7">
    <location>
        <begin position="70"/>
        <end position="266"/>
    </location>
</feature>
<dbReference type="EC" id="2.7.1.35" evidence="2"/>